<gene>
    <name evidence="1" type="ORF">HGT73_13425</name>
</gene>
<keyword evidence="2" id="KW-1185">Reference proteome</keyword>
<dbReference type="EMBL" id="JABBFO010000016">
    <property type="protein sequence ID" value="MBT0728349.1"/>
    <property type="molecule type" value="Genomic_DNA"/>
</dbReference>
<accession>A0ABS5T7K2</accession>
<dbReference type="RefSeq" id="WP_214215771.1">
    <property type="nucleotide sequence ID" value="NZ_JABBFO010000016.1"/>
</dbReference>
<protein>
    <submittedName>
        <fullName evidence="1">Uncharacterized protein</fullName>
    </submittedName>
</protein>
<organism evidence="1 2">
    <name type="scientific">Rosenbergiella australiborealis</name>
    <dbReference type="NCBI Taxonomy" id="1544696"/>
    <lineage>
        <taxon>Bacteria</taxon>
        <taxon>Pseudomonadati</taxon>
        <taxon>Pseudomonadota</taxon>
        <taxon>Gammaproteobacteria</taxon>
        <taxon>Enterobacterales</taxon>
        <taxon>Erwiniaceae</taxon>
        <taxon>Rosenbergiella</taxon>
    </lineage>
</organism>
<sequence>MSLKQLINHDTLLGQAYYFIATKYGRASNITDSDGTLTQKLEVVASVIDLANVYHG</sequence>
<proteinExistence type="predicted"/>
<evidence type="ECO:0000313" key="2">
    <source>
        <dbReference type="Proteomes" id="UP000786875"/>
    </source>
</evidence>
<evidence type="ECO:0000313" key="1">
    <source>
        <dbReference type="EMBL" id="MBT0728349.1"/>
    </source>
</evidence>
<comment type="caution">
    <text evidence="1">The sequence shown here is derived from an EMBL/GenBank/DDBJ whole genome shotgun (WGS) entry which is preliminary data.</text>
</comment>
<name>A0ABS5T7K2_9GAMM</name>
<dbReference type="Proteomes" id="UP000786875">
    <property type="component" value="Unassembled WGS sequence"/>
</dbReference>
<reference evidence="1 2" key="1">
    <citation type="submission" date="2020-04" db="EMBL/GenBank/DDBJ databases">
        <title>Genome sequencing of Rosenbergiella species.</title>
        <authorList>
            <person name="Alvarez-Perez S."/>
            <person name="Lievens B."/>
        </authorList>
    </citation>
    <scope>NUCLEOTIDE SEQUENCE [LARGE SCALE GENOMIC DNA]</scope>
    <source>
        <strain evidence="1 2">CdVSA20.1</strain>
    </source>
</reference>